<dbReference type="InterPro" id="IPR000210">
    <property type="entry name" value="BTB/POZ_dom"/>
</dbReference>
<keyword evidence="4" id="KW-0479">Metal-binding</keyword>
<keyword evidence="4" id="KW-0862">Zinc</keyword>
<evidence type="ECO:0000259" key="6">
    <source>
        <dbReference type="PROSITE" id="PS50119"/>
    </source>
</evidence>
<feature type="repeat" description="ANK" evidence="3">
    <location>
        <begin position="361"/>
        <end position="395"/>
    </location>
</feature>
<dbReference type="InterPro" id="IPR000315">
    <property type="entry name" value="Znf_B-box"/>
</dbReference>
<dbReference type="InterPro" id="IPR002110">
    <property type="entry name" value="Ankyrin_rpt"/>
</dbReference>
<feature type="repeat" description="ANK" evidence="3">
    <location>
        <begin position="116"/>
        <end position="149"/>
    </location>
</feature>
<evidence type="ECO:0000256" key="4">
    <source>
        <dbReference type="PROSITE-ProRule" id="PRU00024"/>
    </source>
</evidence>
<organism evidence="7 8">
    <name type="scientific">Anaeramoeba flamelloides</name>
    <dbReference type="NCBI Taxonomy" id="1746091"/>
    <lineage>
        <taxon>Eukaryota</taxon>
        <taxon>Metamonada</taxon>
        <taxon>Anaeramoebidae</taxon>
        <taxon>Anaeramoeba</taxon>
    </lineage>
</organism>
<sequence length="718" mass="84358">MTINWDSKTFSRYPFKLTNKQKTPICQVCKKYDAYLYCCSSEKMLCTICHSAIHKQKCLILFKKKRSKRGNDFFLDIKVKSQPKGIQALCTVNNTNKEFIECIIKNGFKIDQWSHSRQTPLHHICSSFTTIEIIDLFIENGFDINTKNNNGLCFFACSLNDNPNFEIIQHLHSKGAKIDIDDYYIQKKLFNAFLRIIQKNPSVEICKCFVKIGMDINHCCDQNGDSNFCMLCEICPNIEILKFFIDNGANLEIKDWFNHNCLYFLCRSEKPTVELIQLFIDRGMDVKELDRNNNDLLFTLCSNNPTIDTISLLVKHGLDIKKKNSRNLSLFYTASHCETIDLKLVNFFLDLGFDLGEKNKDGRSILHNVSRSKNFNLDLIKLFVDKGIDLNQKKNNNTTVLMYYCTGNSQIEIMQLFLDHGADVNFQNINGKTAFHFLVEGQQNIQNMNFFLKNGYNLNLADKKNSTPFHILLTRNPTIEFMKKYYTVNYKRKNYLGKTFFTELKKLQKINFHSLQEDFENYFLNQKLKNEYEIKDLKVNQLLLEWVIKKPMQKINQILNKFPKDDIVVFLKWIYSNTSDSKFFIKNKNCEKIRKELDMSKKHRIKKSIQQLFLDESSKDFAIILKNNQQIKVHKLILVVRSALFREMFKNIKDPNITQINDYTGKSLNSFNVLIKYLYTEEIDKNDLNDEIVGELQDSIEYFQLNPKCDFLYSLNQK</sequence>
<dbReference type="Proteomes" id="UP001150062">
    <property type="component" value="Unassembled WGS sequence"/>
</dbReference>
<dbReference type="PROSITE" id="PS50088">
    <property type="entry name" value="ANK_REPEAT"/>
    <property type="match status" value="2"/>
</dbReference>
<comment type="caution">
    <text evidence="7">The sequence shown here is derived from an EMBL/GenBank/DDBJ whole genome shotgun (WGS) entry which is preliminary data.</text>
</comment>
<name>A0ABQ8XIW6_9EUKA</name>
<dbReference type="Pfam" id="PF00651">
    <property type="entry name" value="BTB"/>
    <property type="match status" value="1"/>
</dbReference>
<dbReference type="Gene3D" id="1.25.40.20">
    <property type="entry name" value="Ankyrin repeat-containing domain"/>
    <property type="match status" value="2"/>
</dbReference>
<dbReference type="Pfam" id="PF12796">
    <property type="entry name" value="Ank_2"/>
    <property type="match status" value="1"/>
</dbReference>
<evidence type="ECO:0000313" key="8">
    <source>
        <dbReference type="Proteomes" id="UP001150062"/>
    </source>
</evidence>
<dbReference type="Gene3D" id="3.30.710.10">
    <property type="entry name" value="Potassium Channel Kv1.1, Chain A"/>
    <property type="match status" value="1"/>
</dbReference>
<dbReference type="InterPro" id="IPR036770">
    <property type="entry name" value="Ankyrin_rpt-contain_sf"/>
</dbReference>
<feature type="domain" description="BTB" evidence="5">
    <location>
        <begin position="619"/>
        <end position="687"/>
    </location>
</feature>
<evidence type="ECO:0000259" key="5">
    <source>
        <dbReference type="PROSITE" id="PS50097"/>
    </source>
</evidence>
<proteinExistence type="predicted"/>
<dbReference type="SMART" id="SM00248">
    <property type="entry name" value="ANK"/>
    <property type="match status" value="10"/>
</dbReference>
<accession>A0ABQ8XIW6</accession>
<dbReference type="PANTHER" id="PTHR24198">
    <property type="entry name" value="ANKYRIN REPEAT AND PROTEIN KINASE DOMAIN-CONTAINING PROTEIN"/>
    <property type="match status" value="1"/>
</dbReference>
<evidence type="ECO:0000256" key="1">
    <source>
        <dbReference type="ARBA" id="ARBA00022737"/>
    </source>
</evidence>
<dbReference type="PROSITE" id="PS50097">
    <property type="entry name" value="BTB"/>
    <property type="match status" value="1"/>
</dbReference>
<reference evidence="7" key="1">
    <citation type="submission" date="2022-08" db="EMBL/GenBank/DDBJ databases">
        <title>Novel sulfate-reducing endosymbionts in the free-living metamonad Anaeramoeba.</title>
        <authorList>
            <person name="Jerlstrom-Hultqvist J."/>
            <person name="Cepicka I."/>
            <person name="Gallot-Lavallee L."/>
            <person name="Salas-Leiva D."/>
            <person name="Curtis B.A."/>
            <person name="Zahonova K."/>
            <person name="Pipaliya S."/>
            <person name="Dacks J."/>
            <person name="Roger A.J."/>
        </authorList>
    </citation>
    <scope>NUCLEOTIDE SEQUENCE</scope>
    <source>
        <strain evidence="7">Schooner1</strain>
    </source>
</reference>
<evidence type="ECO:0000313" key="7">
    <source>
        <dbReference type="EMBL" id="KAJ6232555.1"/>
    </source>
</evidence>
<keyword evidence="4" id="KW-0863">Zinc-finger</keyword>
<feature type="domain" description="B box-type" evidence="6">
    <location>
        <begin position="21"/>
        <end position="55"/>
    </location>
</feature>
<protein>
    <submittedName>
        <fullName evidence="7">Phytochrome-interacting ankyrin-repeat protein</fullName>
    </submittedName>
</protein>
<dbReference type="PROSITE" id="PS50119">
    <property type="entry name" value="ZF_BBOX"/>
    <property type="match status" value="1"/>
</dbReference>
<keyword evidence="8" id="KW-1185">Reference proteome</keyword>
<dbReference type="SUPFAM" id="SSF48403">
    <property type="entry name" value="Ankyrin repeat"/>
    <property type="match status" value="1"/>
</dbReference>
<dbReference type="PANTHER" id="PTHR24198:SF165">
    <property type="entry name" value="ANKYRIN REPEAT-CONTAINING PROTEIN-RELATED"/>
    <property type="match status" value="1"/>
</dbReference>
<evidence type="ECO:0000256" key="3">
    <source>
        <dbReference type="PROSITE-ProRule" id="PRU00023"/>
    </source>
</evidence>
<dbReference type="InterPro" id="IPR011333">
    <property type="entry name" value="SKP1/BTB/POZ_sf"/>
</dbReference>
<dbReference type="EMBL" id="JAOAOG010000291">
    <property type="protein sequence ID" value="KAJ6232555.1"/>
    <property type="molecule type" value="Genomic_DNA"/>
</dbReference>
<gene>
    <name evidence="7" type="ORF">M0813_04772</name>
</gene>
<keyword evidence="1" id="KW-0677">Repeat</keyword>
<dbReference type="SUPFAM" id="SSF54695">
    <property type="entry name" value="POZ domain"/>
    <property type="match status" value="1"/>
</dbReference>
<evidence type="ECO:0000256" key="2">
    <source>
        <dbReference type="ARBA" id="ARBA00023043"/>
    </source>
</evidence>
<keyword evidence="2 3" id="KW-0040">ANK repeat</keyword>